<dbReference type="InterPro" id="IPR003661">
    <property type="entry name" value="HisK_dim/P_dom"/>
</dbReference>
<dbReference type="FunFam" id="1.10.287.130:FF:000049">
    <property type="entry name" value="C4-dicarboxylate transport sensor protein DctB"/>
    <property type="match status" value="1"/>
</dbReference>
<proteinExistence type="predicted"/>
<dbReference type="PANTHER" id="PTHR43065">
    <property type="entry name" value="SENSOR HISTIDINE KINASE"/>
    <property type="match status" value="1"/>
</dbReference>
<keyword evidence="9" id="KW-0547">Nucleotide-binding</keyword>
<evidence type="ECO:0000313" key="21">
    <source>
        <dbReference type="Proteomes" id="UP000248012"/>
    </source>
</evidence>
<evidence type="ECO:0000256" key="7">
    <source>
        <dbReference type="ARBA" id="ARBA00022679"/>
    </source>
</evidence>
<keyword evidence="8 18" id="KW-0812">Transmembrane</keyword>
<dbReference type="SUPFAM" id="SSF47384">
    <property type="entry name" value="Homodimeric domain of signal transducing histidine kinase"/>
    <property type="match status" value="1"/>
</dbReference>
<keyword evidence="10" id="KW-0418">Kinase</keyword>
<dbReference type="AlphaFoldDB" id="A0A2V4N433"/>
<feature type="transmembrane region" description="Helical" evidence="18">
    <location>
        <begin position="315"/>
        <end position="333"/>
    </location>
</feature>
<dbReference type="PROSITE" id="PS50109">
    <property type="entry name" value="HIS_KIN"/>
    <property type="match status" value="1"/>
</dbReference>
<dbReference type="PIRSF" id="PIRSF036431">
    <property type="entry name" value="STHK_DctB"/>
    <property type="match status" value="1"/>
</dbReference>
<dbReference type="SUPFAM" id="SSF55874">
    <property type="entry name" value="ATPase domain of HSP90 chaperone/DNA topoisomerase II/histidine kinase"/>
    <property type="match status" value="1"/>
</dbReference>
<dbReference type="GO" id="GO:0005524">
    <property type="term" value="F:ATP binding"/>
    <property type="evidence" value="ECO:0007669"/>
    <property type="project" value="UniProtKB-KW"/>
</dbReference>
<evidence type="ECO:0000256" key="10">
    <source>
        <dbReference type="ARBA" id="ARBA00022777"/>
    </source>
</evidence>
<dbReference type="GO" id="GO:0000155">
    <property type="term" value="F:phosphorelay sensor kinase activity"/>
    <property type="evidence" value="ECO:0007669"/>
    <property type="project" value="InterPro"/>
</dbReference>
<keyword evidence="5" id="KW-0997">Cell inner membrane</keyword>
<keyword evidence="12 18" id="KW-1133">Transmembrane helix</keyword>
<dbReference type="SMART" id="SM00388">
    <property type="entry name" value="HisKA"/>
    <property type="match status" value="1"/>
</dbReference>
<evidence type="ECO:0000256" key="12">
    <source>
        <dbReference type="ARBA" id="ARBA00022989"/>
    </source>
</evidence>
<accession>A0A2V4N433</accession>
<evidence type="ECO:0000256" key="5">
    <source>
        <dbReference type="ARBA" id="ARBA00022519"/>
    </source>
</evidence>
<keyword evidence="13" id="KW-0902">Two-component regulatory system</keyword>
<dbReference type="CDD" id="cd00082">
    <property type="entry name" value="HisKA"/>
    <property type="match status" value="1"/>
</dbReference>
<dbReference type="InterPro" id="IPR036890">
    <property type="entry name" value="HATPase_C_sf"/>
</dbReference>
<evidence type="ECO:0000256" key="11">
    <source>
        <dbReference type="ARBA" id="ARBA00022840"/>
    </source>
</evidence>
<evidence type="ECO:0000256" key="9">
    <source>
        <dbReference type="ARBA" id="ARBA00022741"/>
    </source>
</evidence>
<dbReference type="Pfam" id="PF02518">
    <property type="entry name" value="HATPase_c"/>
    <property type="match status" value="1"/>
</dbReference>
<evidence type="ECO:0000256" key="3">
    <source>
        <dbReference type="ARBA" id="ARBA00012438"/>
    </source>
</evidence>
<evidence type="ECO:0000256" key="17">
    <source>
        <dbReference type="SAM" id="Coils"/>
    </source>
</evidence>
<feature type="domain" description="Histidine kinase" evidence="19">
    <location>
        <begin position="399"/>
        <end position="614"/>
    </location>
</feature>
<dbReference type="InterPro" id="IPR003594">
    <property type="entry name" value="HATPase_dom"/>
</dbReference>
<evidence type="ECO:0000256" key="18">
    <source>
        <dbReference type="SAM" id="Phobius"/>
    </source>
</evidence>
<sequence length="620" mass="65943">MGALLLVCLVAMAIWRTSERQALAGLAQQGQADLSLASDRITAQLKRYQELAVLMADHPVLSALTEGGAQDEGSGRVEAQQQGAQEKAQAAARALLTAAADKTAALDIAFADTSGQILARATRGGEAGELDLRRAGYFTRAMQGALGTGHGVYGRGALDMPDLLGGDNARAGASEPRPQRAYFYAAPQFSKSGSVVGALIVVVNIDMMEWDWIGGNPAVYFLDEAGEVFISNRRELLFSRADAARVLIPPDGAPALGAPARRWQSGAYDLLRLDWGPYLPTRAMALMRDLPVIGMRGVALIDVGPARRIAGLQTGVFLALCVAFAAMMVPILARRRVLARANAQLERRVARRTRELSNSNAALRREVAERVAAEAALKQAQAELVQAEKLSALGQMSAGISHELNQPLMAIQQFADNGALFLKKGKADVAGENLGRISSLAARAARIIKNLRAFARNESEPMGKVNLVQVIDTAVEMTEARRERDGIICDWEGGAPVYVWGGEVRLVQVFVNLITNAADAMSGQGGGRIRITLEEGRRLSVILRDTGPGIKDSEKIFEPFYSTKAVAAGAAGEDGMGLGLSISYGLVQSFGGVIRGANAPDGGAVFTVELERWNEAKATA</sequence>
<dbReference type="Gene3D" id="1.10.287.130">
    <property type="match status" value="1"/>
</dbReference>
<keyword evidence="14 18" id="KW-0472">Membrane</keyword>
<dbReference type="InterPro" id="IPR036097">
    <property type="entry name" value="HisK_dim/P_sf"/>
</dbReference>
<evidence type="ECO:0000259" key="19">
    <source>
        <dbReference type="PROSITE" id="PS50109"/>
    </source>
</evidence>
<keyword evidence="4" id="KW-1003">Cell membrane</keyword>
<comment type="caution">
    <text evidence="20">The sequence shown here is derived from an EMBL/GenBank/DDBJ whole genome shotgun (WGS) entry which is preliminary data.</text>
</comment>
<evidence type="ECO:0000256" key="4">
    <source>
        <dbReference type="ARBA" id="ARBA00022475"/>
    </source>
</evidence>
<feature type="coiled-coil region" evidence="17">
    <location>
        <begin position="342"/>
        <end position="390"/>
    </location>
</feature>
<dbReference type="EC" id="2.7.13.3" evidence="3"/>
<dbReference type="Proteomes" id="UP000248012">
    <property type="component" value="Unassembled WGS sequence"/>
</dbReference>
<evidence type="ECO:0000256" key="15">
    <source>
        <dbReference type="ARBA" id="ARBA00059004"/>
    </source>
</evidence>
<name>A0A2V4N433_9RHOB</name>
<comment type="catalytic activity">
    <reaction evidence="1">
        <text>ATP + protein L-histidine = ADP + protein N-phospho-L-histidine.</text>
        <dbReference type="EC" id="2.7.13.3"/>
    </reaction>
</comment>
<dbReference type="EMBL" id="QFVT01000003">
    <property type="protein sequence ID" value="PYC48662.1"/>
    <property type="molecule type" value="Genomic_DNA"/>
</dbReference>
<dbReference type="InterPro" id="IPR005467">
    <property type="entry name" value="His_kinase_dom"/>
</dbReference>
<keyword evidence="7" id="KW-0808">Transferase</keyword>
<keyword evidence="6" id="KW-0597">Phosphoprotein</keyword>
<evidence type="ECO:0000256" key="16">
    <source>
        <dbReference type="ARBA" id="ARBA00073143"/>
    </source>
</evidence>
<keyword evidence="21" id="KW-1185">Reference proteome</keyword>
<dbReference type="InterPro" id="IPR017055">
    <property type="entry name" value="Sig_transdc_His_kinase_DctB"/>
</dbReference>
<dbReference type="GO" id="GO:0005886">
    <property type="term" value="C:plasma membrane"/>
    <property type="evidence" value="ECO:0007669"/>
    <property type="project" value="UniProtKB-SubCell"/>
</dbReference>
<dbReference type="InterPro" id="IPR004358">
    <property type="entry name" value="Sig_transdc_His_kin-like_C"/>
</dbReference>
<dbReference type="SMART" id="SM00387">
    <property type="entry name" value="HATPase_c"/>
    <property type="match status" value="1"/>
</dbReference>
<evidence type="ECO:0000313" key="20">
    <source>
        <dbReference type="EMBL" id="PYC48662.1"/>
    </source>
</evidence>
<organism evidence="20 21">
    <name type="scientific">Litorivita pollutaquae</name>
    <dbReference type="NCBI Taxonomy" id="2200892"/>
    <lineage>
        <taxon>Bacteria</taxon>
        <taxon>Pseudomonadati</taxon>
        <taxon>Pseudomonadota</taxon>
        <taxon>Alphaproteobacteria</taxon>
        <taxon>Rhodobacterales</taxon>
        <taxon>Paracoccaceae</taxon>
        <taxon>Litorivita</taxon>
    </lineage>
</organism>
<evidence type="ECO:0000256" key="2">
    <source>
        <dbReference type="ARBA" id="ARBA00004429"/>
    </source>
</evidence>
<keyword evidence="17" id="KW-0175">Coiled coil</keyword>
<evidence type="ECO:0000256" key="13">
    <source>
        <dbReference type="ARBA" id="ARBA00023012"/>
    </source>
</evidence>
<dbReference type="PANTHER" id="PTHR43065:SF46">
    <property type="entry name" value="C4-DICARBOXYLATE TRANSPORT SENSOR PROTEIN DCTB"/>
    <property type="match status" value="1"/>
</dbReference>
<evidence type="ECO:0000256" key="6">
    <source>
        <dbReference type="ARBA" id="ARBA00022553"/>
    </source>
</evidence>
<protein>
    <recommendedName>
        <fullName evidence="16">C4-dicarboxylate transport sensor protein DctB</fullName>
        <ecNumber evidence="3">2.7.13.3</ecNumber>
    </recommendedName>
</protein>
<dbReference type="PRINTS" id="PR00344">
    <property type="entry name" value="BCTRLSENSOR"/>
</dbReference>
<evidence type="ECO:0000256" key="14">
    <source>
        <dbReference type="ARBA" id="ARBA00023136"/>
    </source>
</evidence>
<evidence type="ECO:0000256" key="8">
    <source>
        <dbReference type="ARBA" id="ARBA00022692"/>
    </source>
</evidence>
<reference evidence="20 21" key="1">
    <citation type="submission" date="2018-05" db="EMBL/GenBank/DDBJ databases">
        <title>Oceanovita maritima gen. nov., sp. nov., a marine bacterium in the family Rhodobacteraceae isolated from surface seawater of Lundu port Xiamen, China.</title>
        <authorList>
            <person name="Hetharua B.H."/>
            <person name="Min D."/>
            <person name="Liao H."/>
            <person name="Tian Y."/>
        </authorList>
    </citation>
    <scope>NUCLEOTIDE SEQUENCE [LARGE SCALE GENOMIC DNA]</scope>
    <source>
        <strain evidence="20 21">FSX-11</strain>
    </source>
</reference>
<dbReference type="Gene3D" id="3.30.565.10">
    <property type="entry name" value="Histidine kinase-like ATPase, C-terminal domain"/>
    <property type="match status" value="1"/>
</dbReference>
<gene>
    <name evidence="20" type="ORF">DI396_05760</name>
</gene>
<comment type="function">
    <text evidence="15">Member of the two-component regulatory system DctB/DctD involved in the transport of C4-dicarboxylates. DctB functions as a membrane-associated protein kinase that phosphorylates DctD in response to environmental signals.</text>
</comment>
<dbReference type="Gene3D" id="3.30.450.20">
    <property type="entry name" value="PAS domain"/>
    <property type="match status" value="1"/>
</dbReference>
<evidence type="ECO:0000256" key="1">
    <source>
        <dbReference type="ARBA" id="ARBA00000085"/>
    </source>
</evidence>
<dbReference type="Pfam" id="PF00512">
    <property type="entry name" value="HisKA"/>
    <property type="match status" value="1"/>
</dbReference>
<dbReference type="OrthoDB" id="7568856at2"/>
<comment type="subcellular location">
    <subcellularLocation>
        <location evidence="2">Cell inner membrane</location>
        <topology evidence="2">Multi-pass membrane protein</topology>
    </subcellularLocation>
</comment>
<keyword evidence="11" id="KW-0067">ATP-binding</keyword>